<comment type="caution">
    <text evidence="2">The sequence shown here is derived from an EMBL/GenBank/DDBJ whole genome shotgun (WGS) entry which is preliminary data.</text>
</comment>
<gene>
    <name evidence="2" type="ORF">EDC65_0239</name>
</gene>
<keyword evidence="1" id="KW-0732">Signal</keyword>
<feature type="chain" id="PRO_5017983657" description="Outer membrane protein" evidence="1">
    <location>
        <begin position="21"/>
        <end position="261"/>
    </location>
</feature>
<accession>A0A3N1MJ10</accession>
<organism evidence="2 3">
    <name type="scientific">Stella humosa</name>
    <dbReference type="NCBI Taxonomy" id="94"/>
    <lineage>
        <taxon>Bacteria</taxon>
        <taxon>Pseudomonadati</taxon>
        <taxon>Pseudomonadota</taxon>
        <taxon>Alphaproteobacteria</taxon>
        <taxon>Rhodospirillales</taxon>
        <taxon>Stellaceae</taxon>
        <taxon>Stella</taxon>
    </lineage>
</organism>
<dbReference type="EMBL" id="RJKX01000011">
    <property type="protein sequence ID" value="ROQ01066.1"/>
    <property type="molecule type" value="Genomic_DNA"/>
</dbReference>
<dbReference type="Gene3D" id="2.40.160.20">
    <property type="match status" value="1"/>
</dbReference>
<sequence length="261" mass="27818">MSRTLSALLPATLLVTAAYAASARAEEANADRWTFALTPYLWAAGVKGDITVPSRRHPSGAIDASVDAKFLDILSNLGGVPFMGMAEANYGRFSLLGDILYLKLETDADTKGPAFGGSETRLTNTIGSTIGTYRAMDTPGQSLDFGGGLRVWSMSTKLSLSPGALAGGSASKTTTWVDPVLAGRYRARLSDQFALSLYGDIGGFGVGSDFAWQVLATVDYAVTPSIDLRFGYRYLAVEYEADRAKFDLGFHGPFLAATFKF</sequence>
<name>A0A3N1MJ10_9PROT</name>
<evidence type="ECO:0000313" key="2">
    <source>
        <dbReference type="EMBL" id="ROQ01066.1"/>
    </source>
</evidence>
<dbReference type="Proteomes" id="UP000278222">
    <property type="component" value="Unassembled WGS sequence"/>
</dbReference>
<evidence type="ECO:0000313" key="3">
    <source>
        <dbReference type="Proteomes" id="UP000278222"/>
    </source>
</evidence>
<keyword evidence="3" id="KW-1185">Reference proteome</keyword>
<feature type="signal peptide" evidence="1">
    <location>
        <begin position="1"/>
        <end position="20"/>
    </location>
</feature>
<dbReference type="AlphaFoldDB" id="A0A3N1MJ10"/>
<evidence type="ECO:0008006" key="4">
    <source>
        <dbReference type="Google" id="ProtNLM"/>
    </source>
</evidence>
<reference evidence="2 3" key="1">
    <citation type="submission" date="2018-11" db="EMBL/GenBank/DDBJ databases">
        <title>Genomic Encyclopedia of Type Strains, Phase IV (KMG-IV): sequencing the most valuable type-strain genomes for metagenomic binning, comparative biology and taxonomic classification.</title>
        <authorList>
            <person name="Goeker M."/>
        </authorList>
    </citation>
    <scope>NUCLEOTIDE SEQUENCE [LARGE SCALE GENOMIC DNA]</scope>
    <source>
        <strain evidence="2 3">DSM 5900</strain>
    </source>
</reference>
<protein>
    <recommendedName>
        <fullName evidence="4">Outer membrane protein</fullName>
    </recommendedName>
</protein>
<evidence type="ECO:0000256" key="1">
    <source>
        <dbReference type="SAM" id="SignalP"/>
    </source>
</evidence>
<dbReference type="SUPFAM" id="SSF56925">
    <property type="entry name" value="OMPA-like"/>
    <property type="match status" value="1"/>
</dbReference>
<proteinExistence type="predicted"/>
<dbReference type="InterPro" id="IPR011250">
    <property type="entry name" value="OMP/PagP_B-barrel"/>
</dbReference>